<keyword evidence="2" id="KW-1185">Reference proteome</keyword>
<sequence>MTNKELQNKKTGNKVLKNSISGIVLTKGLNSHQFIKDMEEIANLKLVLDEMVTTRDFKKKYNRKYTYKESKKRPLPIIYEEMGVGFLNKTDK</sequence>
<evidence type="ECO:0000313" key="1">
    <source>
        <dbReference type="EMBL" id="MFN0290116.1"/>
    </source>
</evidence>
<comment type="caution">
    <text evidence="1">The sequence shown here is derived from an EMBL/GenBank/DDBJ whole genome shotgun (WGS) entry which is preliminary data.</text>
</comment>
<gene>
    <name evidence="1" type="ORF">E5L68_001870</name>
</gene>
<dbReference type="Proteomes" id="UP001517367">
    <property type="component" value="Unassembled WGS sequence"/>
</dbReference>
<evidence type="ECO:0000313" key="2">
    <source>
        <dbReference type="Proteomes" id="UP001517367"/>
    </source>
</evidence>
<organism evidence="1 2">
    <name type="scientific">Pedobacter helvus</name>
    <dbReference type="NCBI Taxonomy" id="2563444"/>
    <lineage>
        <taxon>Bacteria</taxon>
        <taxon>Pseudomonadati</taxon>
        <taxon>Bacteroidota</taxon>
        <taxon>Sphingobacteriia</taxon>
        <taxon>Sphingobacteriales</taxon>
        <taxon>Sphingobacteriaceae</taxon>
        <taxon>Pedobacter</taxon>
    </lineage>
</organism>
<proteinExistence type="predicted"/>
<reference evidence="1 2" key="1">
    <citation type="submission" date="2024-12" db="EMBL/GenBank/DDBJ databases">
        <authorList>
            <person name="Hu S."/>
        </authorList>
    </citation>
    <scope>NUCLEOTIDE SEQUENCE [LARGE SCALE GENOMIC DNA]</scope>
    <source>
        <strain evidence="1 2">P-25</strain>
    </source>
</reference>
<dbReference type="EMBL" id="SRMP02000001">
    <property type="protein sequence ID" value="MFN0290116.1"/>
    <property type="molecule type" value="Genomic_DNA"/>
</dbReference>
<dbReference type="RefSeq" id="WP_138727711.1">
    <property type="nucleotide sequence ID" value="NZ_SRMP02000001.1"/>
</dbReference>
<name>A0ABW9JDB5_9SPHI</name>
<accession>A0ABW9JDB5</accession>
<protein>
    <submittedName>
        <fullName evidence="1">Uncharacterized protein</fullName>
    </submittedName>
</protein>